<sequence length="67" mass="7362">MLPSLKKVSHSTPTVHRFVAGSRPAGGAKLFQALGSLRFPHFTVRWNERESDGCAVLIVCDPPDRLC</sequence>
<evidence type="ECO:0000313" key="2">
    <source>
        <dbReference type="Proteomes" id="UP000009081"/>
    </source>
</evidence>
<dbReference type="KEGG" id="mea:Mex_1p5153"/>
<name>C5AUX0_METEA</name>
<dbReference type="Proteomes" id="UP000009081">
    <property type="component" value="Chromosome"/>
</dbReference>
<proteinExistence type="predicted"/>
<dbReference type="AlphaFoldDB" id="C5AUX0"/>
<dbReference type="HOGENOM" id="CLU_2807491_0_0_5"/>
<dbReference type="EMBL" id="CP001510">
    <property type="protein sequence ID" value="ACS42756.1"/>
    <property type="molecule type" value="Genomic_DNA"/>
</dbReference>
<evidence type="ECO:0000313" key="1">
    <source>
        <dbReference type="EMBL" id="ACS42756.1"/>
    </source>
</evidence>
<accession>C5AUX0</accession>
<keyword evidence="2" id="KW-1185">Reference proteome</keyword>
<gene>
    <name evidence="1" type="ordered locus">MexAM1_META1p5153</name>
</gene>
<protein>
    <submittedName>
        <fullName evidence="1">Uncharacterized protein</fullName>
    </submittedName>
</protein>
<organism evidence="1 2">
    <name type="scientific">Methylorubrum extorquens (strain ATCC 14718 / DSM 1338 / JCM 2805 / NCIMB 9133 / AM1)</name>
    <name type="common">Methylobacterium extorquens</name>
    <dbReference type="NCBI Taxonomy" id="272630"/>
    <lineage>
        <taxon>Bacteria</taxon>
        <taxon>Pseudomonadati</taxon>
        <taxon>Pseudomonadota</taxon>
        <taxon>Alphaproteobacteria</taxon>
        <taxon>Hyphomicrobiales</taxon>
        <taxon>Methylobacteriaceae</taxon>
        <taxon>Methylorubrum</taxon>
    </lineage>
</organism>
<reference evidence="1 2" key="1">
    <citation type="journal article" date="2009" name="PLoS ONE">
        <title>Methylobacterium genome sequences: a reference blueprint to investigate microbial metabolism of C1 compounds from natural and industrial sources.</title>
        <authorList>
            <person name="Vuilleumier S."/>
            <person name="Chistoserdova L."/>
            <person name="Lee M.-C."/>
            <person name="Bringel F."/>
            <person name="Lajus A."/>
            <person name="Zhou Y."/>
            <person name="Gourion B."/>
            <person name="Barbe V."/>
            <person name="Chang J."/>
            <person name="Cruveiller S."/>
            <person name="Dossat C."/>
            <person name="Gillett W."/>
            <person name="Gruffaz C."/>
            <person name="Haugen E."/>
            <person name="Hourcade E."/>
            <person name="Levy R."/>
            <person name="Mangenot S."/>
            <person name="Muller E."/>
            <person name="Nadalig T."/>
            <person name="Pagni M."/>
            <person name="Penny C."/>
            <person name="Peyraud R."/>
            <person name="Robinson D.G."/>
            <person name="Roche D."/>
            <person name="Rouy Z."/>
            <person name="Saenampechek C."/>
            <person name="Salvignol G."/>
            <person name="Vallenet D."/>
            <person name="Wu Z."/>
            <person name="Marx C.J."/>
            <person name="Vorholt J.A."/>
            <person name="Olson M.V."/>
            <person name="Kaul R."/>
            <person name="Weissenbach J."/>
            <person name="Medigue C."/>
            <person name="Lidstrom M.E."/>
        </authorList>
    </citation>
    <scope>NUCLEOTIDE SEQUENCE [LARGE SCALE GENOMIC DNA]</scope>
    <source>
        <strain evidence="2">ATCC 14718 / DSM 1338 / JCM 2805 / NCIMB 9133 / AM1</strain>
    </source>
</reference>